<dbReference type="EMBL" id="JAAAUY010000879">
    <property type="protein sequence ID" value="KAF9325734.1"/>
    <property type="molecule type" value="Genomic_DNA"/>
</dbReference>
<name>A0A9P5VIB8_9FUNG</name>
<gene>
    <name evidence="2" type="ORF">BG006_010782</name>
</gene>
<feature type="compositionally biased region" description="Basic and acidic residues" evidence="1">
    <location>
        <begin position="154"/>
        <end position="168"/>
    </location>
</feature>
<comment type="caution">
    <text evidence="2">The sequence shown here is derived from an EMBL/GenBank/DDBJ whole genome shotgun (WGS) entry which is preliminary data.</text>
</comment>
<keyword evidence="3" id="KW-1185">Reference proteome</keyword>
<evidence type="ECO:0000256" key="1">
    <source>
        <dbReference type="SAM" id="MobiDB-lite"/>
    </source>
</evidence>
<protein>
    <submittedName>
        <fullName evidence="2">Uncharacterized protein</fullName>
    </submittedName>
</protein>
<dbReference type="AlphaFoldDB" id="A0A9P5VIB8"/>
<organism evidence="2 3">
    <name type="scientific">Podila minutissima</name>
    <dbReference type="NCBI Taxonomy" id="64525"/>
    <lineage>
        <taxon>Eukaryota</taxon>
        <taxon>Fungi</taxon>
        <taxon>Fungi incertae sedis</taxon>
        <taxon>Mucoromycota</taxon>
        <taxon>Mortierellomycotina</taxon>
        <taxon>Mortierellomycetes</taxon>
        <taxon>Mortierellales</taxon>
        <taxon>Mortierellaceae</taxon>
        <taxon>Podila</taxon>
    </lineage>
</organism>
<reference evidence="2" key="1">
    <citation type="journal article" date="2020" name="Fungal Divers.">
        <title>Resolving the Mortierellaceae phylogeny through synthesis of multi-gene phylogenetics and phylogenomics.</title>
        <authorList>
            <person name="Vandepol N."/>
            <person name="Liber J."/>
            <person name="Desiro A."/>
            <person name="Na H."/>
            <person name="Kennedy M."/>
            <person name="Barry K."/>
            <person name="Grigoriev I.V."/>
            <person name="Miller A.N."/>
            <person name="O'Donnell K."/>
            <person name="Stajich J.E."/>
            <person name="Bonito G."/>
        </authorList>
    </citation>
    <scope>NUCLEOTIDE SEQUENCE</scope>
    <source>
        <strain evidence="2">NVP1</strain>
    </source>
</reference>
<dbReference type="Proteomes" id="UP000696485">
    <property type="component" value="Unassembled WGS sequence"/>
</dbReference>
<feature type="compositionally biased region" description="Acidic residues" evidence="1">
    <location>
        <begin position="139"/>
        <end position="153"/>
    </location>
</feature>
<sequence length="168" mass="19429">MDKTKSEPTSVEALELKEALEGNVLEMWELQEISDAELVCMYLDPFIMQLPFMDREIPRYTTTTSEDGKETTTEKWFAIKHLAQHTTKLALMEYLKKTTTFDKATRIYIINDVISFYEVTISVPLAAKKEQSKKNDIYPDSDEELQVESDEDQDKDKGKGNNKDKDDD</sequence>
<evidence type="ECO:0000313" key="2">
    <source>
        <dbReference type="EMBL" id="KAF9325734.1"/>
    </source>
</evidence>
<proteinExistence type="predicted"/>
<accession>A0A9P5VIB8</accession>
<feature type="region of interest" description="Disordered" evidence="1">
    <location>
        <begin position="129"/>
        <end position="168"/>
    </location>
</feature>
<evidence type="ECO:0000313" key="3">
    <source>
        <dbReference type="Proteomes" id="UP000696485"/>
    </source>
</evidence>